<dbReference type="OrthoDB" id="117013at2759"/>
<evidence type="ECO:0000256" key="1">
    <source>
        <dbReference type="SAM" id="MobiDB-lite"/>
    </source>
</evidence>
<evidence type="ECO:0000313" key="2">
    <source>
        <dbReference type="EMBL" id="POM72236.1"/>
    </source>
</evidence>
<feature type="region of interest" description="Disordered" evidence="1">
    <location>
        <begin position="116"/>
        <end position="135"/>
    </location>
</feature>
<organism evidence="2 3">
    <name type="scientific">Phytophthora palmivora</name>
    <dbReference type="NCBI Taxonomy" id="4796"/>
    <lineage>
        <taxon>Eukaryota</taxon>
        <taxon>Sar</taxon>
        <taxon>Stramenopiles</taxon>
        <taxon>Oomycota</taxon>
        <taxon>Peronosporomycetes</taxon>
        <taxon>Peronosporales</taxon>
        <taxon>Peronosporaceae</taxon>
        <taxon>Phytophthora</taxon>
    </lineage>
</organism>
<comment type="caution">
    <text evidence="2">The sequence shown here is derived from an EMBL/GenBank/DDBJ whole genome shotgun (WGS) entry which is preliminary data.</text>
</comment>
<name>A0A2P4Y345_9STRA</name>
<gene>
    <name evidence="2" type="ORF">PHPALM_11086</name>
</gene>
<keyword evidence="3" id="KW-1185">Reference proteome</keyword>
<reference evidence="2 3" key="1">
    <citation type="journal article" date="2017" name="Genome Biol. Evol.">
        <title>Phytophthora megakarya and P. palmivora, closely related causal agents of cacao black pod rot, underwent increases in genome sizes and gene numbers by different mechanisms.</title>
        <authorList>
            <person name="Ali S.S."/>
            <person name="Shao J."/>
            <person name="Lary D.J."/>
            <person name="Kronmiller B."/>
            <person name="Shen D."/>
            <person name="Strem M.D."/>
            <person name="Amoako-Attah I."/>
            <person name="Akrofi A.Y."/>
            <person name="Begoude B.A."/>
            <person name="Ten Hoopen G.M."/>
            <person name="Coulibaly K."/>
            <person name="Kebe B.I."/>
            <person name="Melnick R.L."/>
            <person name="Guiltinan M.J."/>
            <person name="Tyler B.M."/>
            <person name="Meinhardt L.W."/>
            <person name="Bailey B.A."/>
        </authorList>
    </citation>
    <scope>NUCLEOTIDE SEQUENCE [LARGE SCALE GENOMIC DNA]</scope>
    <source>
        <strain evidence="3">sbr112.9</strain>
    </source>
</reference>
<dbReference type="Proteomes" id="UP000237271">
    <property type="component" value="Unassembled WGS sequence"/>
</dbReference>
<evidence type="ECO:0000313" key="3">
    <source>
        <dbReference type="Proteomes" id="UP000237271"/>
    </source>
</evidence>
<accession>A0A2P4Y345</accession>
<dbReference type="AlphaFoldDB" id="A0A2P4Y345"/>
<protein>
    <submittedName>
        <fullName evidence="2">RxLR effector candidate protein</fullName>
    </submittedName>
</protein>
<dbReference type="EMBL" id="NCKW01006057">
    <property type="protein sequence ID" value="POM72236.1"/>
    <property type="molecule type" value="Genomic_DNA"/>
</dbReference>
<proteinExistence type="predicted"/>
<sequence length="135" mass="15612">MPLLTQTKEVNPELSRLSYEQHHKQDAKGLRINRNRLLLRIQERSKDIAGASIDEKLAIIEQSNRSTQMFEDTRATFRRRSPLTSLRDSTGKYILNRQEAGTKIKQHFQDQFSDHTRTPVADDSLNRPLNNPISA</sequence>